<dbReference type="Gene3D" id="3.70.10.10">
    <property type="match status" value="1"/>
</dbReference>
<evidence type="ECO:0000256" key="2">
    <source>
        <dbReference type="SAM" id="MobiDB-lite"/>
    </source>
</evidence>
<feature type="compositionally biased region" description="Polar residues" evidence="2">
    <location>
        <begin position="425"/>
        <end position="439"/>
    </location>
</feature>
<protein>
    <recommendedName>
        <fullName evidence="1">DNA repair protein rad9</fullName>
    </recommendedName>
</protein>
<accession>A0AAV9P932</accession>
<dbReference type="GO" id="GO:0031573">
    <property type="term" value="P:mitotic intra-S DNA damage checkpoint signaling"/>
    <property type="evidence" value="ECO:0007669"/>
    <property type="project" value="TreeGrafter"/>
</dbReference>
<keyword evidence="4" id="KW-1185">Reference proteome</keyword>
<dbReference type="AlphaFoldDB" id="A0AAV9P932"/>
<dbReference type="GO" id="GO:0030896">
    <property type="term" value="C:checkpoint clamp complex"/>
    <property type="evidence" value="ECO:0007669"/>
    <property type="project" value="UniProtKB-UniRule"/>
</dbReference>
<keyword evidence="1" id="KW-0227">DNA damage</keyword>
<dbReference type="GO" id="GO:0000076">
    <property type="term" value="P:DNA replication checkpoint signaling"/>
    <property type="evidence" value="ECO:0007669"/>
    <property type="project" value="TreeGrafter"/>
</dbReference>
<comment type="caution">
    <text evidence="3">The sequence shown here is derived from an EMBL/GenBank/DDBJ whole genome shotgun (WGS) entry which is preliminary data.</text>
</comment>
<dbReference type="InterPro" id="IPR007268">
    <property type="entry name" value="Rad9/Ddc1"/>
</dbReference>
<dbReference type="EMBL" id="JAVRRT010000008">
    <property type="protein sequence ID" value="KAK5169586.1"/>
    <property type="molecule type" value="Genomic_DNA"/>
</dbReference>
<feature type="region of interest" description="Disordered" evidence="2">
    <location>
        <begin position="306"/>
        <end position="390"/>
    </location>
</feature>
<dbReference type="InterPro" id="IPR026584">
    <property type="entry name" value="Rad9"/>
</dbReference>
<evidence type="ECO:0000256" key="1">
    <source>
        <dbReference type="PIRNR" id="PIRNR009303"/>
    </source>
</evidence>
<dbReference type="PIRSF" id="PIRSF009303">
    <property type="entry name" value="Cell_cycle_RAD9"/>
    <property type="match status" value="1"/>
</dbReference>
<dbReference type="GeneID" id="89926904"/>
<feature type="region of interest" description="Disordered" evidence="2">
    <location>
        <begin position="406"/>
        <end position="458"/>
    </location>
</feature>
<feature type="compositionally biased region" description="Pro residues" evidence="2">
    <location>
        <begin position="338"/>
        <end position="352"/>
    </location>
</feature>
<name>A0AAV9P932_9PEZI</name>
<organism evidence="3 4">
    <name type="scientific">Saxophila tyrrhenica</name>
    <dbReference type="NCBI Taxonomy" id="1690608"/>
    <lineage>
        <taxon>Eukaryota</taxon>
        <taxon>Fungi</taxon>
        <taxon>Dikarya</taxon>
        <taxon>Ascomycota</taxon>
        <taxon>Pezizomycotina</taxon>
        <taxon>Dothideomycetes</taxon>
        <taxon>Dothideomycetidae</taxon>
        <taxon>Mycosphaerellales</taxon>
        <taxon>Extremaceae</taxon>
        <taxon>Saxophila</taxon>
    </lineage>
</organism>
<dbReference type="Pfam" id="PF04139">
    <property type="entry name" value="Rad9"/>
    <property type="match status" value="1"/>
</dbReference>
<dbReference type="PANTHER" id="PTHR15237">
    <property type="entry name" value="DNA REPAIR PROTEIN RAD9"/>
    <property type="match status" value="1"/>
</dbReference>
<dbReference type="GO" id="GO:0071479">
    <property type="term" value="P:cellular response to ionizing radiation"/>
    <property type="evidence" value="ECO:0007669"/>
    <property type="project" value="TreeGrafter"/>
</dbReference>
<reference evidence="3 4" key="1">
    <citation type="submission" date="2023-08" db="EMBL/GenBank/DDBJ databases">
        <title>Black Yeasts Isolated from many extreme environments.</title>
        <authorList>
            <person name="Coleine C."/>
            <person name="Stajich J.E."/>
            <person name="Selbmann L."/>
        </authorList>
    </citation>
    <scope>NUCLEOTIDE SEQUENCE [LARGE SCALE GENOMIC DNA]</scope>
    <source>
        <strain evidence="3 4">CCFEE 5935</strain>
    </source>
</reference>
<feature type="compositionally biased region" description="Polar residues" evidence="2">
    <location>
        <begin position="306"/>
        <end position="327"/>
    </location>
</feature>
<dbReference type="PANTHER" id="PTHR15237:SF0">
    <property type="entry name" value="CELL CYCLE CHECKPOINT CONTROL PROTEIN"/>
    <property type="match status" value="1"/>
</dbReference>
<comment type="function">
    <text evidence="1">Acts in DNA repair and mutagenesis. Involved in promoting resistance to ionizing radiation and UV light, as well as regulating cell cycle progression after irradiation.</text>
</comment>
<dbReference type="RefSeq" id="XP_064658932.1">
    <property type="nucleotide sequence ID" value="XM_064802807.1"/>
</dbReference>
<dbReference type="Proteomes" id="UP001337655">
    <property type="component" value="Unassembled WGS sequence"/>
</dbReference>
<sequence>MANLNFSLSSEATGRVYELLVCLAKFGETVAIEARGEKVRNTTVDVYSNLTRVQLTFTALNLSRTAYASFALDSRSFFINYEFQGSGAAKDGDRFTCQILNKALQSVFKGRANDSRGRESAVERCDVSVQDQPDKAECRLVVKMLCKHGMTKTYRLTYEPVEVMHALFDRTAASQGWKISARVLREYIEYFGPKTEQLDLLAAEGKAIFTSFTEKVQDGKEVLKQPLETAISLHTEDFEDFHMQENMHIVISVKDFKAIVTHADTLRTTINAHFSFPTRPLQFSYQSFGIYCEFTLMTTGDYRGASSTPNPNFVTNRSSSRQPSTTPAVAPSRSASEMPPPARPVPNKPPPASQSQRLSLKESMRQAPATRPETDPHPDSLFMPGGDDQVWNPPNYDEEEEMLGWDANNEDPSANFHPTFRDSGSAAQSSRGVQPSAHASQEGLEPTQRLSQLHGMFD</sequence>
<proteinExistence type="inferred from homology"/>
<comment type="similarity">
    <text evidence="1">Belongs to the rad9 family.</text>
</comment>
<evidence type="ECO:0000313" key="4">
    <source>
        <dbReference type="Proteomes" id="UP001337655"/>
    </source>
</evidence>
<evidence type="ECO:0000313" key="3">
    <source>
        <dbReference type="EMBL" id="KAK5169586.1"/>
    </source>
</evidence>
<dbReference type="GO" id="GO:0006281">
    <property type="term" value="P:DNA repair"/>
    <property type="evidence" value="ECO:0007669"/>
    <property type="project" value="UniProtKB-UniRule"/>
</dbReference>
<gene>
    <name evidence="3" type="ORF">LTR77_005563</name>
</gene>